<gene>
    <name evidence="2" type="ORF">JI741_03100</name>
</gene>
<dbReference type="Gene3D" id="3.40.470.10">
    <property type="entry name" value="Uracil-DNA glycosylase-like domain"/>
    <property type="match status" value="1"/>
</dbReference>
<protein>
    <submittedName>
        <fullName evidence="2">DUF4918 family protein</fullName>
    </submittedName>
</protein>
<proteinExistence type="predicted"/>
<dbReference type="EMBL" id="JAERRB010000001">
    <property type="protein sequence ID" value="MBL0740187.1"/>
    <property type="molecule type" value="Genomic_DNA"/>
</dbReference>
<evidence type="ECO:0000313" key="2">
    <source>
        <dbReference type="EMBL" id="MBL0740187.1"/>
    </source>
</evidence>
<name>A0ABS1KLS2_9BACT</name>
<comment type="caution">
    <text evidence="2">The sequence shown here is derived from an EMBL/GenBank/DDBJ whole genome shotgun (WGS) entry which is preliminary data.</text>
</comment>
<feature type="domain" description="Uracil-DNA glycosylase-like" evidence="1">
    <location>
        <begin position="47"/>
        <end position="220"/>
    </location>
</feature>
<accession>A0ABS1KLS2</accession>
<sequence>MTFSEQILNFYSTLHIAQKLPKGVEVLHPYKDEMAMALCKTFYNQYYGDQKKRFIIMGINPGRLGGGLTGIPFTDPVKLEKYCHIPNDLPKKAELSADFIYAMIEAFGGAKTFYKKFYISAVSPLGFMKDGKNLNYYDIPKLQEVLKPFIVTSLQTQLPFGIHTTTCFCLGEGQNYKYLKRLNDELQIFDTVVPLPHPRFIMQYKRKKVAEYVDLYLEKLSV</sequence>
<dbReference type="InterPro" id="IPR005122">
    <property type="entry name" value="Uracil-DNA_glycosylase-like"/>
</dbReference>
<dbReference type="CDD" id="cd19375">
    <property type="entry name" value="UDG-F3-like_SMUG2"/>
    <property type="match status" value="1"/>
</dbReference>
<dbReference type="Proteomes" id="UP000613030">
    <property type="component" value="Unassembled WGS sequence"/>
</dbReference>
<dbReference type="InterPro" id="IPR032579">
    <property type="entry name" value="Phe_SMUG2-like"/>
</dbReference>
<organism evidence="2 3">
    <name type="scientific">Chryseolinea lacunae</name>
    <dbReference type="NCBI Taxonomy" id="2801331"/>
    <lineage>
        <taxon>Bacteria</taxon>
        <taxon>Pseudomonadati</taxon>
        <taxon>Bacteroidota</taxon>
        <taxon>Cytophagia</taxon>
        <taxon>Cytophagales</taxon>
        <taxon>Fulvivirgaceae</taxon>
        <taxon>Chryseolinea</taxon>
    </lineage>
</organism>
<keyword evidence="3" id="KW-1185">Reference proteome</keyword>
<dbReference type="Pfam" id="PF03167">
    <property type="entry name" value="UDG"/>
    <property type="match status" value="1"/>
</dbReference>
<dbReference type="SUPFAM" id="SSF52141">
    <property type="entry name" value="Uracil-DNA glycosylase-like"/>
    <property type="match status" value="1"/>
</dbReference>
<evidence type="ECO:0000259" key="1">
    <source>
        <dbReference type="Pfam" id="PF03167"/>
    </source>
</evidence>
<evidence type="ECO:0000313" key="3">
    <source>
        <dbReference type="Proteomes" id="UP000613030"/>
    </source>
</evidence>
<dbReference type="RefSeq" id="WP_202007269.1">
    <property type="nucleotide sequence ID" value="NZ_JAERRB010000001.1"/>
</dbReference>
<reference evidence="2 3" key="1">
    <citation type="submission" date="2021-01" db="EMBL/GenBank/DDBJ databases">
        <title>Chryseolinea sp. Jin1 Genome sequencing and assembly.</title>
        <authorList>
            <person name="Kim I."/>
        </authorList>
    </citation>
    <scope>NUCLEOTIDE SEQUENCE [LARGE SCALE GENOMIC DNA]</scope>
    <source>
        <strain evidence="2 3">Jin1</strain>
    </source>
</reference>
<dbReference type="InterPro" id="IPR036895">
    <property type="entry name" value="Uracil-DNA_glycosylase-like_sf"/>
</dbReference>